<dbReference type="Pfam" id="PF13400">
    <property type="entry name" value="Tad"/>
    <property type="match status" value="1"/>
</dbReference>
<name>A0A7C4KYR0_9CHLR</name>
<feature type="domain" description="Putative Flp pilus-assembly TadG-like N-terminal" evidence="3">
    <location>
        <begin position="26"/>
        <end position="72"/>
    </location>
</feature>
<reference evidence="4" key="1">
    <citation type="journal article" date="2020" name="mSystems">
        <title>Genome- and Community-Level Interaction Insights into Carbon Utilization and Element Cycling Functions of Hydrothermarchaeota in Hydrothermal Sediment.</title>
        <authorList>
            <person name="Zhou Z."/>
            <person name="Liu Y."/>
            <person name="Xu W."/>
            <person name="Pan J."/>
            <person name="Luo Z.H."/>
            <person name="Li M."/>
        </authorList>
    </citation>
    <scope>NUCLEOTIDE SEQUENCE [LARGE SCALE GENOMIC DNA]</scope>
    <source>
        <strain evidence="4">SpSt-556</strain>
    </source>
</reference>
<keyword evidence="2" id="KW-1133">Transmembrane helix</keyword>
<feature type="transmembrane region" description="Helical" evidence="2">
    <location>
        <begin position="28"/>
        <end position="47"/>
    </location>
</feature>
<accession>A0A7C4KYR0</accession>
<dbReference type="AlphaFoldDB" id="A0A7C4KYR0"/>
<sequence length="625" mass="68332">MPIPSFRFLPSSTAKRQSSARRPARGQVLVIFAVAMLTLLFFVGLAIDAGSLYVTYNHLKRAVDAAAVAAANQYKRGETHLNKFEDAATEVLELNNVDMSVVDLEVHICDENGDYVIDHGLPADLDRRCHEAAFLRKLVWVKATQRAPLYFLGLLGFGPVSLTTQTISEAAAVDIVLVLDVSESMSSQTSGYIPNDYDPDTECNPNTRTAGSAPPSGACLPMWYLKNAAHALINTIYEGYDRIAIITYDSRAELKQDFTGLKAVARSALWNNVNVHDDPPYARMWAPWGPDREPGDYAFNPVNPEDRDGDGRDTDDDVALYGVDCPWVANPAALADRWWSVDEGAPDPFGWGGVPCDHDAYLDAYDWNSDDIFTMDDHNASLAYLAKFPAFTDLSGHTIRPSLSPLSTCIGCGLRMANELLTKYGRRDAIWVVVMFTDGVANLSDTPPNASTGPGDTPYTGGNVPAVMTSGFCNGHFADRDADSWWQKLCIDRHFTPRYCIDPNSATCPPDSTHVAPALRSYAYSVTDYARDLVDAIGLTISGNPQEPLGTDVAMYAVGFGAVNLGEPLLRYIAAVGDDGDRRTDECAGKPSLQSCGNYFYTNDASQLQAIFEDIASRIYTRINQ</sequence>
<comment type="caution">
    <text evidence="4">The sequence shown here is derived from an EMBL/GenBank/DDBJ whole genome shotgun (WGS) entry which is preliminary data.</text>
</comment>
<dbReference type="Gene3D" id="3.40.50.410">
    <property type="entry name" value="von Willebrand factor, type A domain"/>
    <property type="match status" value="2"/>
</dbReference>
<organism evidence="4">
    <name type="scientific">Bellilinea caldifistulae</name>
    <dbReference type="NCBI Taxonomy" id="360411"/>
    <lineage>
        <taxon>Bacteria</taxon>
        <taxon>Bacillati</taxon>
        <taxon>Chloroflexota</taxon>
        <taxon>Anaerolineae</taxon>
        <taxon>Anaerolineales</taxon>
        <taxon>Anaerolineaceae</taxon>
        <taxon>Bellilinea</taxon>
    </lineage>
</organism>
<dbReference type="InterPro" id="IPR028087">
    <property type="entry name" value="Tad_N"/>
</dbReference>
<evidence type="ECO:0000256" key="2">
    <source>
        <dbReference type="SAM" id="Phobius"/>
    </source>
</evidence>
<keyword evidence="2" id="KW-0472">Membrane</keyword>
<dbReference type="SUPFAM" id="SSF53300">
    <property type="entry name" value="vWA-like"/>
    <property type="match status" value="1"/>
</dbReference>
<dbReference type="EMBL" id="DSXR01000041">
    <property type="protein sequence ID" value="HGS86617.1"/>
    <property type="molecule type" value="Genomic_DNA"/>
</dbReference>
<evidence type="ECO:0000313" key="4">
    <source>
        <dbReference type="EMBL" id="HGS86617.1"/>
    </source>
</evidence>
<protein>
    <recommendedName>
        <fullName evidence="3">Putative Flp pilus-assembly TadG-like N-terminal domain-containing protein</fullName>
    </recommendedName>
</protein>
<gene>
    <name evidence="4" type="ORF">ENT17_03260</name>
</gene>
<dbReference type="InterPro" id="IPR036465">
    <property type="entry name" value="vWFA_dom_sf"/>
</dbReference>
<feature type="region of interest" description="Disordered" evidence="1">
    <location>
        <begin position="295"/>
        <end position="314"/>
    </location>
</feature>
<keyword evidence="2" id="KW-0812">Transmembrane</keyword>
<evidence type="ECO:0000259" key="3">
    <source>
        <dbReference type="Pfam" id="PF13400"/>
    </source>
</evidence>
<evidence type="ECO:0000256" key="1">
    <source>
        <dbReference type="SAM" id="MobiDB-lite"/>
    </source>
</evidence>
<proteinExistence type="predicted"/>